<dbReference type="RefSeq" id="XP_016762643.1">
    <property type="nucleotide sequence ID" value="XM_016904779.1"/>
</dbReference>
<accession>M3B423</accession>
<keyword evidence="2" id="KW-1185">Reference proteome</keyword>
<reference evidence="1 2" key="1">
    <citation type="journal article" date="2012" name="PLoS Pathog.">
        <title>Diverse lifestyles and strategies of plant pathogenesis encoded in the genomes of eighteen Dothideomycetes fungi.</title>
        <authorList>
            <person name="Ohm R.A."/>
            <person name="Feau N."/>
            <person name="Henrissat B."/>
            <person name="Schoch C.L."/>
            <person name="Horwitz B.A."/>
            <person name="Barry K.W."/>
            <person name="Condon B.J."/>
            <person name="Copeland A.C."/>
            <person name="Dhillon B."/>
            <person name="Glaser F."/>
            <person name="Hesse C.N."/>
            <person name="Kosti I."/>
            <person name="LaButti K."/>
            <person name="Lindquist E.A."/>
            <person name="Lucas S."/>
            <person name="Salamov A.A."/>
            <person name="Bradshaw R.E."/>
            <person name="Ciuffetti L."/>
            <person name="Hamelin R.C."/>
            <person name="Kema G.H.J."/>
            <person name="Lawrence C."/>
            <person name="Scott J.A."/>
            <person name="Spatafora J.W."/>
            <person name="Turgeon B.G."/>
            <person name="de Wit P.J.G.M."/>
            <person name="Zhong S."/>
            <person name="Goodwin S.B."/>
            <person name="Grigoriev I.V."/>
        </authorList>
    </citation>
    <scope>NUCLEOTIDE SEQUENCE [LARGE SCALE GENOMIC DNA]</scope>
    <source>
        <strain evidence="1 2">SO2202</strain>
    </source>
</reference>
<dbReference type="GeneID" id="27901916"/>
<dbReference type="EMBL" id="KB456262">
    <property type="protein sequence ID" value="EMF14522.1"/>
    <property type="molecule type" value="Genomic_DNA"/>
</dbReference>
<organism evidence="1 2">
    <name type="scientific">Sphaerulina musiva (strain SO2202)</name>
    <name type="common">Poplar stem canker fungus</name>
    <name type="synonym">Septoria musiva</name>
    <dbReference type="NCBI Taxonomy" id="692275"/>
    <lineage>
        <taxon>Eukaryota</taxon>
        <taxon>Fungi</taxon>
        <taxon>Dikarya</taxon>
        <taxon>Ascomycota</taxon>
        <taxon>Pezizomycotina</taxon>
        <taxon>Dothideomycetes</taxon>
        <taxon>Dothideomycetidae</taxon>
        <taxon>Mycosphaerellales</taxon>
        <taxon>Mycosphaerellaceae</taxon>
        <taxon>Sphaerulina</taxon>
    </lineage>
</organism>
<evidence type="ECO:0000313" key="2">
    <source>
        <dbReference type="Proteomes" id="UP000016931"/>
    </source>
</evidence>
<proteinExistence type="predicted"/>
<dbReference type="HOGENOM" id="CLU_2759430_0_0_1"/>
<evidence type="ECO:0000313" key="1">
    <source>
        <dbReference type="EMBL" id="EMF14522.1"/>
    </source>
</evidence>
<protein>
    <submittedName>
        <fullName evidence="1">Uncharacterized protein</fullName>
    </submittedName>
</protein>
<name>M3B423_SPHMS</name>
<dbReference type="Proteomes" id="UP000016931">
    <property type="component" value="Unassembled WGS sequence"/>
</dbReference>
<dbReference type="AlphaFoldDB" id="M3B423"/>
<sequence length="70" mass="7607">MAVLINQISSVETGADACHTLFKPIGIRSFKGSNNASDAYFLGVDLNSTSSMPLHHMAPDRGLLRMQCLR</sequence>
<gene>
    <name evidence="1" type="ORF">SEPMUDRAFT_148213</name>
</gene>